<comment type="caution">
    <text evidence="3">The sequence shown here is derived from an EMBL/GenBank/DDBJ whole genome shotgun (WGS) entry which is preliminary data.</text>
</comment>
<reference evidence="3 4" key="1">
    <citation type="submission" date="2020-08" db="EMBL/GenBank/DDBJ databases">
        <title>Genomic Encyclopedia of Type Strains, Phase IV (KMG-V): Genome sequencing to study the core and pangenomes of soil and plant-associated prokaryotes.</title>
        <authorList>
            <person name="Whitman W."/>
        </authorList>
    </citation>
    <scope>NUCLEOTIDE SEQUENCE [LARGE SCALE GENOMIC DNA]</scope>
    <source>
        <strain evidence="3 4">M2T3</strain>
    </source>
</reference>
<dbReference type="Proteomes" id="UP000521017">
    <property type="component" value="Unassembled WGS sequence"/>
</dbReference>
<gene>
    <name evidence="3" type="ORF">HDF25_002340</name>
</gene>
<organism evidence="3 4">
    <name type="scientific">Pedobacter cryoconitis</name>
    <dbReference type="NCBI Taxonomy" id="188932"/>
    <lineage>
        <taxon>Bacteria</taxon>
        <taxon>Pseudomonadati</taxon>
        <taxon>Bacteroidota</taxon>
        <taxon>Sphingobacteriia</taxon>
        <taxon>Sphingobacteriales</taxon>
        <taxon>Sphingobacteriaceae</taxon>
        <taxon>Pedobacter</taxon>
    </lineage>
</organism>
<feature type="chain" id="PRO_5030913778" description="SecDF P1 head subdomain domain-containing protein" evidence="1">
    <location>
        <begin position="22"/>
        <end position="306"/>
    </location>
</feature>
<dbReference type="EMBL" id="JACHCC010000005">
    <property type="protein sequence ID" value="MBB6500196.1"/>
    <property type="molecule type" value="Genomic_DNA"/>
</dbReference>
<feature type="domain" description="SecDF P1 head subdomain" evidence="2">
    <location>
        <begin position="195"/>
        <end position="286"/>
    </location>
</feature>
<sequence>MQKKTTFLFILLISSALFSQAQPQARKTKRAVEKGEEKAAKRIMHTVFTLQPEDPAFQADTSFKTFMIETITSRLNGVYSHKIAPEDLVPGNGEILLHLYGKVNVDSVKARLNLRTNIRFLSGYPDALGMIAELKAKGAEKWLTFPPEEITHFTYLGSMKNKDTLEVRKIIQQISLPKNLHWYMMKRWDDLYELYLLDNEKPIINSEEIVNAVLKYDPTTNRPVASLILNESGRVKLAAYTKAHTGEMMAIVANKELILAAIIYGEISQGNMMIANGATANEMKELTDKIGYPFPVALKVTNVKVE</sequence>
<evidence type="ECO:0000256" key="1">
    <source>
        <dbReference type="SAM" id="SignalP"/>
    </source>
</evidence>
<accession>A0A7X0J325</accession>
<evidence type="ECO:0000313" key="4">
    <source>
        <dbReference type="Proteomes" id="UP000521017"/>
    </source>
</evidence>
<dbReference type="InterPro" id="IPR054384">
    <property type="entry name" value="SecDF_P1_head"/>
</dbReference>
<dbReference type="Gene3D" id="3.30.1360.200">
    <property type="match status" value="1"/>
</dbReference>
<dbReference type="RefSeq" id="WP_184624904.1">
    <property type="nucleotide sequence ID" value="NZ_JACHCC010000005.1"/>
</dbReference>
<dbReference type="Pfam" id="PF22599">
    <property type="entry name" value="SecDF_P1_head"/>
    <property type="match status" value="1"/>
</dbReference>
<evidence type="ECO:0000313" key="3">
    <source>
        <dbReference type="EMBL" id="MBB6500196.1"/>
    </source>
</evidence>
<proteinExistence type="predicted"/>
<name>A0A7X0J325_9SPHI</name>
<protein>
    <recommendedName>
        <fullName evidence="2">SecDF P1 head subdomain domain-containing protein</fullName>
    </recommendedName>
</protein>
<feature type="signal peptide" evidence="1">
    <location>
        <begin position="1"/>
        <end position="21"/>
    </location>
</feature>
<dbReference type="AlphaFoldDB" id="A0A7X0J325"/>
<evidence type="ECO:0000259" key="2">
    <source>
        <dbReference type="Pfam" id="PF22599"/>
    </source>
</evidence>
<keyword evidence="1" id="KW-0732">Signal</keyword>